<protein>
    <recommendedName>
        <fullName evidence="3">Sulfotransferase family protein</fullName>
    </recommendedName>
</protein>
<evidence type="ECO:0000313" key="1">
    <source>
        <dbReference type="EMBL" id="MDR4308175.1"/>
    </source>
</evidence>
<dbReference type="RefSeq" id="WP_309393699.1">
    <property type="nucleotide sequence ID" value="NZ_JADBEO010000042.1"/>
</dbReference>
<keyword evidence="2" id="KW-1185">Reference proteome</keyword>
<comment type="caution">
    <text evidence="1">The sequence shown here is derived from an EMBL/GenBank/DDBJ whole genome shotgun (WGS) entry which is preliminary data.</text>
</comment>
<dbReference type="EMBL" id="JADBEO010000042">
    <property type="protein sequence ID" value="MDR4308175.1"/>
    <property type="molecule type" value="Genomic_DNA"/>
</dbReference>
<sequence>MTAGPARPTCFLHMGPPKTGSSTISHFVEGNIEELERRGYFVPRMPSLKGRPQNGHGIFANVALNELEVDGTLKPGATLWTELEEVAANGEKHIVLTNEAFAFSLREPAKVDAILTFFERHGYPVTVIAYIRDQPSSLNSSYVQTQKRLYARQTFDEFVEEAAERGRVDPWRLLEHIIDNPRVTLSVGSFEKAMKSGLEADFARRIGLPDDAGLKPVPEVRNPNAGIKTVYAAQEILRQTTGTLQKMPSYKKIYRRFRKHFETLGWTDDAYVGLDQERYAQIREFYRDSNERFAKRFLNADWADLAPDRTYKRNVFDPERASQEELDEIKAVVDEIVTLIRRAQRAESKGGRLKFFKKVKKKAAAKLGRRKKKAPGAAARVA</sequence>
<gene>
    <name evidence="1" type="ORF">IHQ68_16265</name>
</gene>
<dbReference type="Proteomes" id="UP001181622">
    <property type="component" value="Unassembled WGS sequence"/>
</dbReference>
<name>A0ABU1DJ69_9HYPH</name>
<evidence type="ECO:0000313" key="2">
    <source>
        <dbReference type="Proteomes" id="UP001181622"/>
    </source>
</evidence>
<proteinExistence type="predicted"/>
<accession>A0ABU1DJ69</accession>
<evidence type="ECO:0008006" key="3">
    <source>
        <dbReference type="Google" id="ProtNLM"/>
    </source>
</evidence>
<organism evidence="1 2">
    <name type="scientific">Chelatococcus sambhunathii</name>
    <dbReference type="NCBI Taxonomy" id="363953"/>
    <lineage>
        <taxon>Bacteria</taxon>
        <taxon>Pseudomonadati</taxon>
        <taxon>Pseudomonadota</taxon>
        <taxon>Alphaproteobacteria</taxon>
        <taxon>Hyphomicrobiales</taxon>
        <taxon>Chelatococcaceae</taxon>
        <taxon>Chelatococcus</taxon>
    </lineage>
</organism>
<reference evidence="1" key="1">
    <citation type="submission" date="2020-10" db="EMBL/GenBank/DDBJ databases">
        <authorList>
            <person name="Abbas A."/>
            <person name="Razzaq R."/>
            <person name="Waqas M."/>
            <person name="Abbas N."/>
            <person name="Nielsen T.K."/>
            <person name="Hansen L.H."/>
            <person name="Hussain S."/>
            <person name="Shahid M."/>
        </authorList>
    </citation>
    <scope>NUCLEOTIDE SEQUENCE</scope>
    <source>
        <strain evidence="1">S14</strain>
    </source>
</reference>